<accession>A0ABZ0RKF3</accession>
<evidence type="ECO:0000313" key="3">
    <source>
        <dbReference type="Proteomes" id="UP001324993"/>
    </source>
</evidence>
<gene>
    <name evidence="2" type="ORF">SH580_19275</name>
</gene>
<protein>
    <submittedName>
        <fullName evidence="2">Uncharacterized protein</fullName>
    </submittedName>
</protein>
<proteinExistence type="predicted"/>
<keyword evidence="3" id="KW-1185">Reference proteome</keyword>
<dbReference type="RefSeq" id="WP_319832442.1">
    <property type="nucleotide sequence ID" value="NZ_CP138858.1"/>
</dbReference>
<name>A0ABZ0RKF3_9BACT</name>
<evidence type="ECO:0000256" key="1">
    <source>
        <dbReference type="SAM" id="Phobius"/>
    </source>
</evidence>
<sequence>MNPIHISPLSTAREECRAMTLVIAMAFMSFVVLLMLSFITLVRVEVELSTTQAQRLEAESNALLGLHVALGELQQALGPDRRVSATADILTEAQPHKGRTEPVAVKQSHWTGVWNMEGGLSQWLVSGNESTTEATHLYQDSNIAYEPDAELVGVNAGLEASDPVTVEGQEALVLVASGSVGVDDVGAMVLAPAVSVNGSGAYAWWVGDEGVKARLDCVDQYETDGESSAVARHLSAQRNAIELMSGFDSYANLGVDVLGKLSSTDQFRVSLPALTEAEAQAHFHDLTLWSKGLLVDVRNGGLRRDLTYLFELNEDDFLDELPDLYLDADVVLQQDDEGTTPIAQMGVTTPDWYFDANPKLDAANFQPWTLMNLPFGPTWEQLRSFYRLKDEVVANTVPIRPQREDQAGIYPILLQARVFTGISRVMTGAGADLLPHTDDDEMEVFAHFRIMFLLANPYTVDLDVSDMHITFYMRGGELPVSFTGEVFGLWTELFNHQRFHIASGTIPAGEARIYTLDRIGADTSANASYPFYTISSSGFSSHSHQPALVTHELTNDYDELVSLRCQLPGGPYSRLETDGAYLEAGSPGGSDGVVLTWSGNPMNYRDVLQFSGSIGSGNMDGSFYGGNRFSDYIDATTADGQVAWGGGSRWMMTDVSKAQNFIGNHIREVTIRAPYRNPNSDPYSPLGTGQFVGGQRFPSITAGVTRSKKFGAEELLYVDDSSASIQRAGWGMLYAPYDGQNPYFLNRWFYTPSSEMPVNSLGQLQHFNASGYIPTEPASKVYNMDYSHARYYYNEVYNLTTSGLGYDDFPTLAFNAEYAIGNSFSSRYVERDRVYQGDSVLFPRDASWLLNAALWDRFYFSSMPQSGAFDLSSEKLLNNRYQALVERGRTKCGSSAGGLD</sequence>
<evidence type="ECO:0000313" key="2">
    <source>
        <dbReference type="EMBL" id="WPJ95563.1"/>
    </source>
</evidence>
<keyword evidence="1" id="KW-0472">Membrane</keyword>
<reference evidence="2 3" key="1">
    <citation type="submission" date="2023-11" db="EMBL/GenBank/DDBJ databases">
        <title>Coraliomargarita sp. nov., isolated from marine algae.</title>
        <authorList>
            <person name="Lee J.K."/>
            <person name="Baek J.H."/>
            <person name="Kim J.M."/>
            <person name="Choi D.G."/>
            <person name="Jeon C.O."/>
        </authorList>
    </citation>
    <scope>NUCLEOTIDE SEQUENCE [LARGE SCALE GENOMIC DNA]</scope>
    <source>
        <strain evidence="2 3">J2-16</strain>
    </source>
</reference>
<dbReference type="EMBL" id="CP138858">
    <property type="protein sequence ID" value="WPJ95563.1"/>
    <property type="molecule type" value="Genomic_DNA"/>
</dbReference>
<feature type="transmembrane region" description="Helical" evidence="1">
    <location>
        <begin position="21"/>
        <end position="42"/>
    </location>
</feature>
<keyword evidence="1" id="KW-0812">Transmembrane</keyword>
<organism evidence="2 3">
    <name type="scientific">Coraliomargarita algicola</name>
    <dbReference type="NCBI Taxonomy" id="3092156"/>
    <lineage>
        <taxon>Bacteria</taxon>
        <taxon>Pseudomonadati</taxon>
        <taxon>Verrucomicrobiota</taxon>
        <taxon>Opitutia</taxon>
        <taxon>Puniceicoccales</taxon>
        <taxon>Coraliomargaritaceae</taxon>
        <taxon>Coraliomargarita</taxon>
    </lineage>
</organism>
<dbReference type="Proteomes" id="UP001324993">
    <property type="component" value="Chromosome"/>
</dbReference>
<keyword evidence="1" id="KW-1133">Transmembrane helix</keyword>